<dbReference type="EMBL" id="CM037151">
    <property type="protein sequence ID" value="KAH7843027.1"/>
    <property type="molecule type" value="Genomic_DNA"/>
</dbReference>
<accession>A0ACB7XQC2</accession>
<keyword evidence="2" id="KW-1185">Reference proteome</keyword>
<proteinExistence type="predicted"/>
<organism evidence="1 2">
    <name type="scientific">Vaccinium darrowii</name>
    <dbReference type="NCBI Taxonomy" id="229202"/>
    <lineage>
        <taxon>Eukaryota</taxon>
        <taxon>Viridiplantae</taxon>
        <taxon>Streptophyta</taxon>
        <taxon>Embryophyta</taxon>
        <taxon>Tracheophyta</taxon>
        <taxon>Spermatophyta</taxon>
        <taxon>Magnoliopsida</taxon>
        <taxon>eudicotyledons</taxon>
        <taxon>Gunneridae</taxon>
        <taxon>Pentapetalae</taxon>
        <taxon>asterids</taxon>
        <taxon>Ericales</taxon>
        <taxon>Ericaceae</taxon>
        <taxon>Vaccinioideae</taxon>
        <taxon>Vaccinieae</taxon>
        <taxon>Vaccinium</taxon>
    </lineage>
</organism>
<evidence type="ECO:0000313" key="1">
    <source>
        <dbReference type="EMBL" id="KAH7843027.1"/>
    </source>
</evidence>
<sequence length="467" mass="52743">MAGFRMFDIVLHCGDKVVDVRNVDPDKYSYFDLLDDVSDTVLSYLPASKGGRIRTVNMFVSVEPTTKVVNVESSKVAEVVELSDDGGVEEGGTVEYDGGVEEGGGVEGDEIGAGDEEVEDEFYGFSDEDRDWNEDEENEEHVSDCETSLDEEEGSTDDDALSNYGSDDNEGKYGNDNDAIKDLTAPKALKSSYFDSNYFGNQPYFGPKGEVILEEKMLFTNVDSFRATLRDYTVRTGFKIVRDKNEKARVTAHCATKGCPWRIHASLVADGITYQIKTLRGEHNCSRIVQNADATSPWIAKKLLNSFRENLNMGIETMQEKLQICMELSVQGVSYIGQRGSGLDGIVAEMLPQATHRKCTRHIFCNYKSRFPGLELRKQFWRAARAYTRREFNMAMNIIEEHSTDAHEYLSKPKAHEWSRHAFDERVKSDHLTNNYAESFNSWIGKLRDKPILTLLEGIRCKTMSRI</sequence>
<dbReference type="Proteomes" id="UP000828048">
    <property type="component" value="Chromosome 1"/>
</dbReference>
<name>A0ACB7XQC2_9ERIC</name>
<evidence type="ECO:0000313" key="2">
    <source>
        <dbReference type="Proteomes" id="UP000828048"/>
    </source>
</evidence>
<reference evidence="1 2" key="1">
    <citation type="journal article" date="2021" name="Hortic Res">
        <title>High-quality reference genome and annotation aids understanding of berry development for evergreen blueberry (Vaccinium darrowii).</title>
        <authorList>
            <person name="Yu J."/>
            <person name="Hulse-Kemp A.M."/>
            <person name="Babiker E."/>
            <person name="Staton M."/>
        </authorList>
    </citation>
    <scope>NUCLEOTIDE SEQUENCE [LARGE SCALE GENOMIC DNA]</scope>
    <source>
        <strain evidence="2">cv. NJ 8807/NJ 8810</strain>
        <tissue evidence="1">Young leaf</tissue>
    </source>
</reference>
<comment type="caution">
    <text evidence="1">The sequence shown here is derived from an EMBL/GenBank/DDBJ whole genome shotgun (WGS) entry which is preliminary data.</text>
</comment>
<gene>
    <name evidence="1" type="ORF">Vadar_011924</name>
</gene>
<protein>
    <submittedName>
        <fullName evidence="1">Uncharacterized protein</fullName>
    </submittedName>
</protein>